<evidence type="ECO:0000313" key="3">
    <source>
        <dbReference type="Proteomes" id="UP000000270"/>
    </source>
</evidence>
<dbReference type="KEGG" id="azc:AZC_0861"/>
<feature type="transmembrane region" description="Helical" evidence="1">
    <location>
        <begin position="6"/>
        <end position="26"/>
    </location>
</feature>
<sequence length="181" mass="19781">MNWLQEHISGFINFGFAMAVIAYVSCSLRSRYRKRQHFWGTASKALEDHSAALRAFVDSPDSPDNLKFALLSFSEAVSRKEGYSLIVEALTTAAEDDPVVGARDLKADLAALEEFHPELAKAFGRAIVTGTVYSIARWQDATEVGMIHAGVELSDEDRKITVVSKVADGQAWPLHPNGATA</sequence>
<keyword evidence="1" id="KW-0812">Transmembrane</keyword>
<reference evidence="3" key="2">
    <citation type="submission" date="2007-04" db="EMBL/GenBank/DDBJ databases">
        <title>Complete genome sequence of the nitrogen-fixing bacterium Azorhizobium caulinodans ORS571.</title>
        <authorList>
            <person name="Lee K.B."/>
            <person name="Backer P.D."/>
            <person name="Aono T."/>
            <person name="Liu C.T."/>
            <person name="Suzuki S."/>
            <person name="Suzuki T."/>
            <person name="Kaneko T."/>
            <person name="Yamada M."/>
            <person name="Tabata S."/>
            <person name="Kupfer D.M."/>
            <person name="Najar F.Z."/>
            <person name="Wiley G.B."/>
            <person name="Roe B."/>
            <person name="Binnewies T."/>
            <person name="Ussery D."/>
            <person name="Vereecke D."/>
            <person name="Gevers D."/>
            <person name="Holsters M."/>
            <person name="Oyaizu H."/>
        </authorList>
    </citation>
    <scope>NUCLEOTIDE SEQUENCE [LARGE SCALE GENOMIC DNA]</scope>
    <source>
        <strain evidence="3">ATCC 43989 / DSM 5975 / JCM 20966 / LMG 6465 / NBRC 14845 / NCIMB 13405 / ORS 571</strain>
    </source>
</reference>
<dbReference type="HOGENOM" id="CLU_1486170_0_0_5"/>
<keyword evidence="3" id="KW-1185">Reference proteome</keyword>
<keyword evidence="1" id="KW-1133">Transmembrane helix</keyword>
<name>A8HTQ5_AZOC5</name>
<evidence type="ECO:0000313" key="2">
    <source>
        <dbReference type="EMBL" id="BAF86859.1"/>
    </source>
</evidence>
<keyword evidence="1" id="KW-0472">Membrane</keyword>
<reference evidence="2 3" key="3">
    <citation type="journal article" date="2008" name="BMC Genomics">
        <title>The genome of the versatile nitrogen fixer Azorhizobium caulinodans ORS571.</title>
        <authorList>
            <person name="Lee KB."/>
            <person name="Backer P.D."/>
            <person name="Aono T."/>
            <person name="Liu CT."/>
            <person name="Suzuki S."/>
            <person name="Suzuki T."/>
            <person name="Kaneko T."/>
            <person name="Yamada M."/>
            <person name="Tabata S."/>
            <person name="Kupfer D.M."/>
            <person name="Najar F.Z."/>
            <person name="Wiley G.B."/>
            <person name="Roe B."/>
            <person name="Binnewies T.T."/>
            <person name="Ussery D.W."/>
            <person name="D'Haeze W."/>
            <person name="Herder J.D."/>
            <person name="Gevers D."/>
            <person name="Vereecke D."/>
            <person name="Holsters M."/>
            <person name="Oyaizu H."/>
        </authorList>
    </citation>
    <scope>NUCLEOTIDE SEQUENCE [LARGE SCALE GENOMIC DNA]</scope>
    <source>
        <strain evidence="3">ATCC 43989 / DSM 5975 / JCM 20966 / LMG 6465 / NBRC 14845 / NCIMB 13405 / ORS 571</strain>
    </source>
</reference>
<reference evidence="2 3" key="1">
    <citation type="journal article" date="2007" name="Appl. Environ. Microbiol.">
        <title>Rhizobial factors required for stem nodule maturation and maintenance in Sesbania rostrata-Azorhizobium caulinodans ORS571 symbiosis.</title>
        <authorList>
            <person name="Suzuki S."/>
            <person name="Aono T."/>
            <person name="Lee KB."/>
            <person name="Suzuki T."/>
            <person name="Liu CT."/>
            <person name="Miwa H."/>
            <person name="Wakao S."/>
            <person name="Iki T."/>
            <person name="Oyaizu H."/>
        </authorList>
    </citation>
    <scope>NUCLEOTIDE SEQUENCE [LARGE SCALE GENOMIC DNA]</scope>
    <source>
        <strain evidence="3">ATCC 43989 / DSM 5975 / JCM 20966 / LMG 6465 / NBRC 14845 / NCIMB 13405 / ORS 571</strain>
    </source>
</reference>
<dbReference type="EMBL" id="AP009384">
    <property type="protein sequence ID" value="BAF86859.1"/>
    <property type="molecule type" value="Genomic_DNA"/>
</dbReference>
<protein>
    <submittedName>
        <fullName evidence="2">Uncharacterized protein</fullName>
    </submittedName>
</protein>
<dbReference type="RefSeq" id="WP_012169392.1">
    <property type="nucleotide sequence ID" value="NC_009937.1"/>
</dbReference>
<organism evidence="2 3">
    <name type="scientific">Azorhizobium caulinodans (strain ATCC 43989 / DSM 5975 / JCM 20966 / LMG 6465 / NBRC 14845 / NCIMB 13405 / ORS 571)</name>
    <dbReference type="NCBI Taxonomy" id="438753"/>
    <lineage>
        <taxon>Bacteria</taxon>
        <taxon>Pseudomonadati</taxon>
        <taxon>Pseudomonadota</taxon>
        <taxon>Alphaproteobacteria</taxon>
        <taxon>Hyphomicrobiales</taxon>
        <taxon>Xanthobacteraceae</taxon>
        <taxon>Azorhizobium</taxon>
    </lineage>
</organism>
<dbReference type="AlphaFoldDB" id="A8HTQ5"/>
<reference evidence="2 3" key="4">
    <citation type="journal article" date="2009" name="Appl. Environ. Microbiol.">
        <title>Comparative genome-wide transcriptional profiling of Azorhizobium caulinodans ORS571 grown under free-living and symbiotic conditions.</title>
        <authorList>
            <person name="Tsukada S."/>
            <person name="Aono T."/>
            <person name="Akiba N."/>
            <person name="Lee KB."/>
            <person name="Liu CT."/>
            <person name="Toyazaki H."/>
            <person name="Oyaizu H."/>
        </authorList>
    </citation>
    <scope>NUCLEOTIDE SEQUENCE [LARGE SCALE GENOMIC DNA]</scope>
    <source>
        <strain evidence="3">ATCC 43989 / DSM 5975 / JCM 20966 / LMG 6465 / NBRC 14845 / NCIMB 13405 / ORS 571</strain>
    </source>
</reference>
<reference evidence="2 3" key="5">
    <citation type="journal article" date="2010" name="Appl. Environ. Microbiol.">
        <title>phrR-like gene praR of Azorhizobium caulinodans ORS571 is essential for symbiosis with Sesbania rostrata and is involved in expression of reb genes.</title>
        <authorList>
            <person name="Akiba N."/>
            <person name="Aono T."/>
            <person name="Toyazaki H."/>
            <person name="Sato S."/>
            <person name="Oyaizu H."/>
        </authorList>
    </citation>
    <scope>NUCLEOTIDE SEQUENCE [LARGE SCALE GENOMIC DNA]</scope>
    <source>
        <strain evidence="3">ATCC 43989 / DSM 5975 / JCM 20966 / LMG 6465 / NBRC 14845 / NCIMB 13405 / ORS 571</strain>
    </source>
</reference>
<proteinExistence type="predicted"/>
<reference evidence="2 3" key="6">
    <citation type="journal article" date="2011" name="Appl. Environ. Microbiol.">
        <title>Involvement of the azorhizobial chromosome partition gene (parA) in the onset of bacteroid differentiation during Sesbania rostrata stem nodule development.</title>
        <authorList>
            <person name="Liu CT."/>
            <person name="Lee KB."/>
            <person name="Wang YS."/>
            <person name="Peng MH."/>
            <person name="Lee KT."/>
            <person name="Suzuki S."/>
            <person name="Suzuki T."/>
            <person name="Oyaizu H."/>
        </authorList>
    </citation>
    <scope>NUCLEOTIDE SEQUENCE [LARGE SCALE GENOMIC DNA]</scope>
    <source>
        <strain evidence="3">ATCC 43989 / DSM 5975 / JCM 20966 / LMG 6465 / NBRC 14845 / NCIMB 13405 / ORS 571</strain>
    </source>
</reference>
<dbReference type="Proteomes" id="UP000000270">
    <property type="component" value="Chromosome"/>
</dbReference>
<gene>
    <name evidence="2" type="ordered locus">AZC_0861</name>
</gene>
<accession>A8HTQ5</accession>
<evidence type="ECO:0000256" key="1">
    <source>
        <dbReference type="SAM" id="Phobius"/>
    </source>
</evidence>